<evidence type="ECO:0000313" key="2">
    <source>
        <dbReference type="EMBL" id="PYI01461.1"/>
    </source>
</evidence>
<accession>A0A319DUQ6</accession>
<name>A0A319DUQ6_ASPSB</name>
<dbReference type="AlphaFoldDB" id="A0A319DUQ6"/>
<dbReference type="VEuPathDB" id="FungiDB:BO78DRAFT_401286"/>
<feature type="signal peptide" evidence="1">
    <location>
        <begin position="1"/>
        <end position="20"/>
    </location>
</feature>
<feature type="chain" id="PRO_5016287491" evidence="1">
    <location>
        <begin position="21"/>
        <end position="150"/>
    </location>
</feature>
<protein>
    <submittedName>
        <fullName evidence="2">Uncharacterized protein</fullName>
    </submittedName>
</protein>
<proteinExistence type="predicted"/>
<organism evidence="2 3">
    <name type="scientific">Aspergillus sclerotiicarbonarius (strain CBS 121057 / IBT 28362)</name>
    <dbReference type="NCBI Taxonomy" id="1448318"/>
    <lineage>
        <taxon>Eukaryota</taxon>
        <taxon>Fungi</taxon>
        <taxon>Dikarya</taxon>
        <taxon>Ascomycota</taxon>
        <taxon>Pezizomycotina</taxon>
        <taxon>Eurotiomycetes</taxon>
        <taxon>Eurotiomycetidae</taxon>
        <taxon>Eurotiales</taxon>
        <taxon>Aspergillaceae</taxon>
        <taxon>Aspergillus</taxon>
        <taxon>Aspergillus subgen. Circumdati</taxon>
    </lineage>
</organism>
<sequence length="150" mass="17135">MHSLLFLLSVAPTLIMGTAAESLPEQLFLDLPIAEVRNPPAGKALAEPWATEYCAAIAERRYGDAIWARYNIFGDTVDGMYTQWGCTDDGNYTEWRVSVYDEIMEDARGYATDPELYREALEFYQGTSENDSRRDIIEALHRIGHQPYRF</sequence>
<dbReference type="EMBL" id="KZ826415">
    <property type="protein sequence ID" value="PYI01461.1"/>
    <property type="molecule type" value="Genomic_DNA"/>
</dbReference>
<reference evidence="2 3" key="1">
    <citation type="submission" date="2018-02" db="EMBL/GenBank/DDBJ databases">
        <title>The genomes of Aspergillus section Nigri reveals drivers in fungal speciation.</title>
        <authorList>
            <consortium name="DOE Joint Genome Institute"/>
            <person name="Vesth T.C."/>
            <person name="Nybo J."/>
            <person name="Theobald S."/>
            <person name="Brandl J."/>
            <person name="Frisvad J.C."/>
            <person name="Nielsen K.F."/>
            <person name="Lyhne E.K."/>
            <person name="Kogle M.E."/>
            <person name="Kuo A."/>
            <person name="Riley R."/>
            <person name="Clum A."/>
            <person name="Nolan M."/>
            <person name="Lipzen A."/>
            <person name="Salamov A."/>
            <person name="Henrissat B."/>
            <person name="Wiebenga A."/>
            <person name="De vries R.P."/>
            <person name="Grigoriev I.V."/>
            <person name="Mortensen U.H."/>
            <person name="Andersen M.R."/>
            <person name="Baker S.E."/>
        </authorList>
    </citation>
    <scope>NUCLEOTIDE SEQUENCE [LARGE SCALE GENOMIC DNA]</scope>
    <source>
        <strain evidence="2 3">CBS 121057</strain>
    </source>
</reference>
<keyword evidence="3" id="KW-1185">Reference proteome</keyword>
<dbReference type="OrthoDB" id="5100247at2759"/>
<evidence type="ECO:0000313" key="3">
    <source>
        <dbReference type="Proteomes" id="UP000248423"/>
    </source>
</evidence>
<keyword evidence="1" id="KW-0732">Signal</keyword>
<gene>
    <name evidence="2" type="ORF">BO78DRAFT_401286</name>
</gene>
<evidence type="ECO:0000256" key="1">
    <source>
        <dbReference type="SAM" id="SignalP"/>
    </source>
</evidence>
<dbReference type="Proteomes" id="UP000248423">
    <property type="component" value="Unassembled WGS sequence"/>
</dbReference>